<comment type="caution">
    <text evidence="6">The sequence shown here is derived from an EMBL/GenBank/DDBJ whole genome shotgun (WGS) entry which is preliminary data.</text>
</comment>
<organism evidence="6 7">
    <name type="scientific">Aerosakkonema funiforme FACHB-1375</name>
    <dbReference type="NCBI Taxonomy" id="2949571"/>
    <lineage>
        <taxon>Bacteria</taxon>
        <taxon>Bacillati</taxon>
        <taxon>Cyanobacteriota</taxon>
        <taxon>Cyanophyceae</taxon>
        <taxon>Oscillatoriophycideae</taxon>
        <taxon>Aerosakkonematales</taxon>
        <taxon>Aerosakkonemataceae</taxon>
        <taxon>Aerosakkonema</taxon>
    </lineage>
</organism>
<dbReference type="InterPro" id="IPR016461">
    <property type="entry name" value="COMT-like"/>
</dbReference>
<evidence type="ECO:0000313" key="6">
    <source>
        <dbReference type="EMBL" id="MBD2185570.1"/>
    </source>
</evidence>
<sequence length="347" mass="38721">MKKEMIEPDLISTENEFPPIEKMGLFIAASRALCVGVQLAVFTHIADGKRTVTEIARAAEASDRGVRMLLDALVGLQYLTKSGEEYGLTPISSEFLVRDKVNYMGLLLEEEWMWESWSHLLEVVRTGKPVRQADGVQTGIAQKFFRAYIPLLHFVNREPARRAAQVLLNQGVLQPGLRVIDVACGSAVWSIAVAQATGRDTSVTAMDLPPVLEIAREFLKQDGVENQYDFLPGDQREMQFGQNVYDLAIIARYIHDLGEREAQDLFRRIWVALKFGGRIAVTDWMPNHDRTGPMTPLIFALGTLLHKEEGNAHTAADYSRWLHSVGFTGIEVSDLGSDLTLVVAVKQ</sequence>
<keyword evidence="2" id="KW-0808">Transferase</keyword>
<dbReference type="GO" id="GO:0046983">
    <property type="term" value="F:protein dimerization activity"/>
    <property type="evidence" value="ECO:0007669"/>
    <property type="project" value="InterPro"/>
</dbReference>
<gene>
    <name evidence="6" type="ORF">H6G03_31645</name>
</gene>
<dbReference type="GO" id="GO:0008171">
    <property type="term" value="F:O-methyltransferase activity"/>
    <property type="evidence" value="ECO:0007669"/>
    <property type="project" value="InterPro"/>
</dbReference>
<dbReference type="GO" id="GO:0032259">
    <property type="term" value="P:methylation"/>
    <property type="evidence" value="ECO:0007669"/>
    <property type="project" value="UniProtKB-KW"/>
</dbReference>
<dbReference type="Gene3D" id="3.40.50.150">
    <property type="entry name" value="Vaccinia Virus protein VP39"/>
    <property type="match status" value="1"/>
</dbReference>
<keyword evidence="3" id="KW-0949">S-adenosyl-L-methionine</keyword>
<keyword evidence="1 6" id="KW-0489">Methyltransferase</keyword>
<dbReference type="PIRSF" id="PIRSF005739">
    <property type="entry name" value="O-mtase"/>
    <property type="match status" value="1"/>
</dbReference>
<dbReference type="InterPro" id="IPR036390">
    <property type="entry name" value="WH_DNA-bd_sf"/>
</dbReference>
<evidence type="ECO:0000256" key="1">
    <source>
        <dbReference type="ARBA" id="ARBA00022603"/>
    </source>
</evidence>
<dbReference type="Pfam" id="PF08100">
    <property type="entry name" value="Dimerisation"/>
    <property type="match status" value="1"/>
</dbReference>
<evidence type="ECO:0000256" key="2">
    <source>
        <dbReference type="ARBA" id="ARBA00022679"/>
    </source>
</evidence>
<dbReference type="Proteomes" id="UP000641646">
    <property type="component" value="Unassembled WGS sequence"/>
</dbReference>
<protein>
    <submittedName>
        <fullName evidence="6">Class I SAM-dependent methyltransferase</fullName>
    </submittedName>
</protein>
<feature type="domain" description="O-methyltransferase C-terminal" evidence="4">
    <location>
        <begin position="164"/>
        <end position="327"/>
    </location>
</feature>
<name>A0A926ZK59_9CYAN</name>
<dbReference type="SUPFAM" id="SSF46785">
    <property type="entry name" value="Winged helix' DNA-binding domain"/>
    <property type="match status" value="1"/>
</dbReference>
<dbReference type="AlphaFoldDB" id="A0A926ZK59"/>
<dbReference type="EMBL" id="JACJPW010000129">
    <property type="protein sequence ID" value="MBD2185570.1"/>
    <property type="molecule type" value="Genomic_DNA"/>
</dbReference>
<evidence type="ECO:0000256" key="3">
    <source>
        <dbReference type="ARBA" id="ARBA00022691"/>
    </source>
</evidence>
<dbReference type="Pfam" id="PF00891">
    <property type="entry name" value="Methyltransf_2"/>
    <property type="match status" value="1"/>
</dbReference>
<reference evidence="6" key="2">
    <citation type="submission" date="2020-08" db="EMBL/GenBank/DDBJ databases">
        <authorList>
            <person name="Chen M."/>
            <person name="Teng W."/>
            <person name="Zhao L."/>
            <person name="Hu C."/>
            <person name="Zhou Y."/>
            <person name="Han B."/>
            <person name="Song L."/>
            <person name="Shu W."/>
        </authorList>
    </citation>
    <scope>NUCLEOTIDE SEQUENCE</scope>
    <source>
        <strain evidence="6">FACHB-1375</strain>
    </source>
</reference>
<dbReference type="InterPro" id="IPR036388">
    <property type="entry name" value="WH-like_DNA-bd_sf"/>
</dbReference>
<accession>A0A926ZK59</accession>
<dbReference type="CDD" id="cd02440">
    <property type="entry name" value="AdoMet_MTases"/>
    <property type="match status" value="1"/>
</dbReference>
<dbReference type="Gene3D" id="1.10.10.10">
    <property type="entry name" value="Winged helix-like DNA-binding domain superfamily/Winged helix DNA-binding domain"/>
    <property type="match status" value="1"/>
</dbReference>
<dbReference type="PANTHER" id="PTHR43712:SF2">
    <property type="entry name" value="O-METHYLTRANSFERASE CICE"/>
    <property type="match status" value="1"/>
</dbReference>
<dbReference type="PANTHER" id="PTHR43712">
    <property type="entry name" value="PUTATIVE (AFU_ORTHOLOGUE AFUA_4G14580)-RELATED"/>
    <property type="match status" value="1"/>
</dbReference>
<dbReference type="InterPro" id="IPR001077">
    <property type="entry name" value="COMT_C"/>
</dbReference>
<dbReference type="InterPro" id="IPR029063">
    <property type="entry name" value="SAM-dependent_MTases_sf"/>
</dbReference>
<dbReference type="SUPFAM" id="SSF53335">
    <property type="entry name" value="S-adenosyl-L-methionine-dependent methyltransferases"/>
    <property type="match status" value="1"/>
</dbReference>
<dbReference type="InterPro" id="IPR012967">
    <property type="entry name" value="COMT_dimerisation"/>
</dbReference>
<proteinExistence type="predicted"/>
<keyword evidence="7" id="KW-1185">Reference proteome</keyword>
<evidence type="ECO:0000259" key="5">
    <source>
        <dbReference type="Pfam" id="PF08100"/>
    </source>
</evidence>
<dbReference type="PROSITE" id="PS51683">
    <property type="entry name" value="SAM_OMT_II"/>
    <property type="match status" value="1"/>
</dbReference>
<evidence type="ECO:0000313" key="7">
    <source>
        <dbReference type="Proteomes" id="UP000641646"/>
    </source>
</evidence>
<reference evidence="6" key="1">
    <citation type="journal article" date="2015" name="ISME J.">
        <title>Draft Genome Sequence of Streptomyces incarnatus NRRL8089, which Produces the Nucleoside Antibiotic Sinefungin.</title>
        <authorList>
            <person name="Oshima K."/>
            <person name="Hattori M."/>
            <person name="Shimizu H."/>
            <person name="Fukuda K."/>
            <person name="Nemoto M."/>
            <person name="Inagaki K."/>
            <person name="Tamura T."/>
        </authorList>
    </citation>
    <scope>NUCLEOTIDE SEQUENCE</scope>
    <source>
        <strain evidence="6">FACHB-1375</strain>
    </source>
</reference>
<feature type="domain" description="O-methyltransferase dimerisation" evidence="5">
    <location>
        <begin position="28"/>
        <end position="97"/>
    </location>
</feature>
<evidence type="ECO:0000259" key="4">
    <source>
        <dbReference type="Pfam" id="PF00891"/>
    </source>
</evidence>
<dbReference type="RefSeq" id="WP_190474013.1">
    <property type="nucleotide sequence ID" value="NZ_JACJPW010000129.1"/>
</dbReference>